<organism evidence="2">
    <name type="scientific">Mytilinidion resinicola</name>
    <dbReference type="NCBI Taxonomy" id="574789"/>
    <lineage>
        <taxon>Eukaryota</taxon>
        <taxon>Fungi</taxon>
        <taxon>Dikarya</taxon>
        <taxon>Ascomycota</taxon>
        <taxon>Pezizomycotina</taxon>
        <taxon>Dothideomycetes</taxon>
        <taxon>Pleosporomycetidae</taxon>
        <taxon>Mytilinidiales</taxon>
        <taxon>Mytilinidiaceae</taxon>
        <taxon>Mytilinidion</taxon>
    </lineage>
</organism>
<feature type="region of interest" description="Disordered" evidence="1">
    <location>
        <begin position="425"/>
        <end position="445"/>
    </location>
</feature>
<evidence type="ECO:0000313" key="2">
    <source>
        <dbReference type="EMBL" id="KAF2812962.1"/>
    </source>
</evidence>
<evidence type="ECO:0000313" key="3">
    <source>
        <dbReference type="Proteomes" id="UP000504636"/>
    </source>
</evidence>
<protein>
    <recommendedName>
        <fullName evidence="5">Ankyrin</fullName>
    </recommendedName>
</protein>
<dbReference type="RefSeq" id="XP_033579926.1">
    <property type="nucleotide sequence ID" value="XM_033725159.1"/>
</dbReference>
<dbReference type="AlphaFoldDB" id="A0A6A6YVI6"/>
<keyword evidence="3" id="KW-1185">Reference proteome</keyword>
<evidence type="ECO:0008006" key="5">
    <source>
        <dbReference type="Google" id="ProtNLM"/>
    </source>
</evidence>
<dbReference type="SUPFAM" id="SSF140860">
    <property type="entry name" value="Pseudo ankyrin repeat-like"/>
    <property type="match status" value="1"/>
</dbReference>
<proteinExistence type="predicted"/>
<sequence length="445" mass="48816">MDSAKIRETCELLCKRRGVPSGDAKTRRSYISGICDTIQDENFSMPRTCIVSTESVAVAENSKEALKRISDEISTTAILAAAAQLGLLDVVIQVVEDMKETYSEYQIEDGSIFGQPLKNAAAQGHCNVVEFLLQNSVWDSKLGRRSQTFINTEEAGIYNRDMLDLEMQHYAPCASRDFYASLAPWKDATTGMPGREVFAQALALLEETRLYEDKVDEHGSIYDLCLGLKDEDVELSNIQKAEKITLALLSVPCSTSSNGTYPSVWVGCWEKTSRILLEGACRSGTPEMVKRRQLTIARQLLDHGVPIVAPEIKRGAPAPIARAVASEHIALFKLICERGVIPENSQERADMKFLAPYKKEDFILESIMEALQSTGVSTSKEASSKLRRAGPSKLLPDLYRAMSTLVQPCCSGGSALHGAYQGTPSTLGDWSEESSERGSSGSHAW</sequence>
<gene>
    <name evidence="2 4" type="ORF">BDZ99DRAFT_517257</name>
</gene>
<reference evidence="4" key="3">
    <citation type="submission" date="2025-04" db="UniProtKB">
        <authorList>
            <consortium name="RefSeq"/>
        </authorList>
    </citation>
    <scope>IDENTIFICATION</scope>
    <source>
        <strain evidence="4">CBS 304.34</strain>
    </source>
</reference>
<evidence type="ECO:0000256" key="1">
    <source>
        <dbReference type="SAM" id="MobiDB-lite"/>
    </source>
</evidence>
<reference evidence="4" key="2">
    <citation type="submission" date="2020-04" db="EMBL/GenBank/DDBJ databases">
        <authorList>
            <consortium name="NCBI Genome Project"/>
        </authorList>
    </citation>
    <scope>NUCLEOTIDE SEQUENCE</scope>
    <source>
        <strain evidence="4">CBS 304.34</strain>
    </source>
</reference>
<dbReference type="EMBL" id="MU003696">
    <property type="protein sequence ID" value="KAF2812962.1"/>
    <property type="molecule type" value="Genomic_DNA"/>
</dbReference>
<dbReference type="Proteomes" id="UP000504636">
    <property type="component" value="Unplaced"/>
</dbReference>
<evidence type="ECO:0000313" key="4">
    <source>
        <dbReference type="RefSeq" id="XP_033579926.1"/>
    </source>
</evidence>
<dbReference type="GeneID" id="54466052"/>
<name>A0A6A6YVI6_9PEZI</name>
<reference evidence="2 4" key="1">
    <citation type="journal article" date="2020" name="Stud. Mycol.">
        <title>101 Dothideomycetes genomes: a test case for predicting lifestyles and emergence of pathogens.</title>
        <authorList>
            <person name="Haridas S."/>
            <person name="Albert R."/>
            <person name="Binder M."/>
            <person name="Bloem J."/>
            <person name="Labutti K."/>
            <person name="Salamov A."/>
            <person name="Andreopoulos B."/>
            <person name="Baker S."/>
            <person name="Barry K."/>
            <person name="Bills G."/>
            <person name="Bluhm B."/>
            <person name="Cannon C."/>
            <person name="Castanera R."/>
            <person name="Culley D."/>
            <person name="Daum C."/>
            <person name="Ezra D."/>
            <person name="Gonzalez J."/>
            <person name="Henrissat B."/>
            <person name="Kuo A."/>
            <person name="Liang C."/>
            <person name="Lipzen A."/>
            <person name="Lutzoni F."/>
            <person name="Magnuson J."/>
            <person name="Mondo S."/>
            <person name="Nolan M."/>
            <person name="Ohm R."/>
            <person name="Pangilinan J."/>
            <person name="Park H.-J."/>
            <person name="Ramirez L."/>
            <person name="Alfaro M."/>
            <person name="Sun H."/>
            <person name="Tritt A."/>
            <person name="Yoshinaga Y."/>
            <person name="Zwiers L.-H."/>
            <person name="Turgeon B."/>
            <person name="Goodwin S."/>
            <person name="Spatafora J."/>
            <person name="Crous P."/>
            <person name="Grigoriev I."/>
        </authorList>
    </citation>
    <scope>NUCLEOTIDE SEQUENCE</scope>
    <source>
        <strain evidence="2 4">CBS 304.34</strain>
    </source>
</reference>
<accession>A0A6A6YVI6</accession>